<dbReference type="AlphaFoldDB" id="A0A3M7PGK5"/>
<proteinExistence type="predicted"/>
<dbReference type="EMBL" id="REGN01010954">
    <property type="protein sequence ID" value="RMZ98143.1"/>
    <property type="molecule type" value="Genomic_DNA"/>
</dbReference>
<evidence type="ECO:0000256" key="1">
    <source>
        <dbReference type="SAM" id="Coils"/>
    </source>
</evidence>
<organism evidence="2 3">
    <name type="scientific">Brachionus plicatilis</name>
    <name type="common">Marine rotifer</name>
    <name type="synonym">Brachionus muelleri</name>
    <dbReference type="NCBI Taxonomy" id="10195"/>
    <lineage>
        <taxon>Eukaryota</taxon>
        <taxon>Metazoa</taxon>
        <taxon>Spiralia</taxon>
        <taxon>Gnathifera</taxon>
        <taxon>Rotifera</taxon>
        <taxon>Eurotatoria</taxon>
        <taxon>Monogononta</taxon>
        <taxon>Pseudotrocha</taxon>
        <taxon>Ploima</taxon>
        <taxon>Brachionidae</taxon>
        <taxon>Brachionus</taxon>
    </lineage>
</organism>
<gene>
    <name evidence="2" type="ORF">BpHYR1_010960</name>
</gene>
<keyword evidence="1" id="KW-0175">Coiled coil</keyword>
<accession>A0A3M7PGK5</accession>
<sequence>MDLIDPVSNSDEWSLLLDTLCAKFGTTKPGGRTGNPYAREVDLLAVVRSIDGLYRKCLAEKDESVSALKSEIAELRVRVETLEMSSKESASVSKLNWSKITAGMAHKDENAVAMMTTMATEMRKKDERINNVVIAIPSATHIEPNCEADFVKNLASNIGIAGTRIKTARRIKSRSNGINAVSSVVKNDQVLLVVEMESTEAKIDMLRKSKILREKPEYNNVYVNEDLTPSERVANRKLRQERDRKNNELTGSDVINGRTLKFKICNDGKKRFWGIRNGELKLVLSMVHRQ</sequence>
<evidence type="ECO:0000313" key="2">
    <source>
        <dbReference type="EMBL" id="RMZ98143.1"/>
    </source>
</evidence>
<evidence type="ECO:0000313" key="3">
    <source>
        <dbReference type="Proteomes" id="UP000276133"/>
    </source>
</evidence>
<comment type="caution">
    <text evidence="2">The sequence shown here is derived from an EMBL/GenBank/DDBJ whole genome shotgun (WGS) entry which is preliminary data.</text>
</comment>
<feature type="coiled-coil region" evidence="1">
    <location>
        <begin position="58"/>
        <end position="85"/>
    </location>
</feature>
<protein>
    <submittedName>
        <fullName evidence="2">Uncharacterized protein</fullName>
    </submittedName>
</protein>
<keyword evidence="3" id="KW-1185">Reference proteome</keyword>
<name>A0A3M7PGK5_BRAPC</name>
<dbReference type="Proteomes" id="UP000276133">
    <property type="component" value="Unassembled WGS sequence"/>
</dbReference>
<reference evidence="2 3" key="1">
    <citation type="journal article" date="2018" name="Sci. Rep.">
        <title>Genomic signatures of local adaptation to the degree of environmental predictability in rotifers.</title>
        <authorList>
            <person name="Franch-Gras L."/>
            <person name="Hahn C."/>
            <person name="Garcia-Roger E.M."/>
            <person name="Carmona M.J."/>
            <person name="Serra M."/>
            <person name="Gomez A."/>
        </authorList>
    </citation>
    <scope>NUCLEOTIDE SEQUENCE [LARGE SCALE GENOMIC DNA]</scope>
    <source>
        <strain evidence="2">HYR1</strain>
    </source>
</reference>